<evidence type="ECO:0000256" key="1">
    <source>
        <dbReference type="SAM" id="Phobius"/>
    </source>
</evidence>
<organism evidence="2 3">
    <name type="scientific">Dichomitus squalens</name>
    <dbReference type="NCBI Taxonomy" id="114155"/>
    <lineage>
        <taxon>Eukaryota</taxon>
        <taxon>Fungi</taxon>
        <taxon>Dikarya</taxon>
        <taxon>Basidiomycota</taxon>
        <taxon>Agaricomycotina</taxon>
        <taxon>Agaricomycetes</taxon>
        <taxon>Polyporales</taxon>
        <taxon>Polyporaceae</taxon>
        <taxon>Dichomitus</taxon>
    </lineage>
</organism>
<keyword evidence="1" id="KW-1133">Transmembrane helix</keyword>
<dbReference type="AlphaFoldDB" id="A0A4Q9Q8U4"/>
<keyword evidence="3" id="KW-1185">Reference proteome</keyword>
<dbReference type="EMBL" id="ML145087">
    <property type="protein sequence ID" value="TBU63993.1"/>
    <property type="molecule type" value="Genomic_DNA"/>
</dbReference>
<evidence type="ECO:0008006" key="4">
    <source>
        <dbReference type="Google" id="ProtNLM"/>
    </source>
</evidence>
<gene>
    <name evidence="2" type="ORF">BD310DRAFT_461454</name>
</gene>
<accession>A0A4Q9Q8U4</accession>
<sequence length="229" mass="25258">MRPRPISPGEPLSLVNDLWRRISAFPHVGRTCFLAVRYRHLSPRSPRVQNTLPYIHASATLMLFHVAVLSIVSFWFLHHVCSAALITNAQKHTENPENPTHRASLVQSFRTFAFVVPFHTHNPPPSPATKPPCFLPPFVRFTPVACFIPVGSLCDTIPLMFPTSESQVTLLICTCHQLETALCSLPPSHPSISAANAATQKPLLPYRGILKNGATGSRICSNAGVRMLK</sequence>
<name>A0A4Q9Q8U4_9APHY</name>
<keyword evidence="1" id="KW-0472">Membrane</keyword>
<evidence type="ECO:0000313" key="2">
    <source>
        <dbReference type="EMBL" id="TBU63993.1"/>
    </source>
</evidence>
<proteinExistence type="predicted"/>
<dbReference type="Proteomes" id="UP000292082">
    <property type="component" value="Unassembled WGS sequence"/>
</dbReference>
<keyword evidence="1" id="KW-0812">Transmembrane</keyword>
<protein>
    <recommendedName>
        <fullName evidence="4">Transmembrane protein</fullName>
    </recommendedName>
</protein>
<reference evidence="2 3" key="1">
    <citation type="submission" date="2019-01" db="EMBL/GenBank/DDBJ databases">
        <title>Draft genome sequences of three monokaryotic isolates of the white-rot basidiomycete fungus Dichomitus squalens.</title>
        <authorList>
            <consortium name="DOE Joint Genome Institute"/>
            <person name="Lopez S.C."/>
            <person name="Andreopoulos B."/>
            <person name="Pangilinan J."/>
            <person name="Lipzen A."/>
            <person name="Riley R."/>
            <person name="Ahrendt S."/>
            <person name="Ng V."/>
            <person name="Barry K."/>
            <person name="Daum C."/>
            <person name="Grigoriev I.V."/>
            <person name="Hilden K.S."/>
            <person name="Makela M.R."/>
            <person name="de Vries R.P."/>
        </authorList>
    </citation>
    <scope>NUCLEOTIDE SEQUENCE [LARGE SCALE GENOMIC DNA]</scope>
    <source>
        <strain evidence="2 3">CBS 464.89</strain>
    </source>
</reference>
<feature type="transmembrane region" description="Helical" evidence="1">
    <location>
        <begin position="54"/>
        <end position="77"/>
    </location>
</feature>
<evidence type="ECO:0000313" key="3">
    <source>
        <dbReference type="Proteomes" id="UP000292082"/>
    </source>
</evidence>